<comment type="caution">
    <text evidence="2">The sequence shown here is derived from an EMBL/GenBank/DDBJ whole genome shotgun (WGS) entry which is preliminary data.</text>
</comment>
<protein>
    <submittedName>
        <fullName evidence="2">Zinc-dependent peptidase</fullName>
    </submittedName>
</protein>
<evidence type="ECO:0000256" key="1">
    <source>
        <dbReference type="SAM" id="Phobius"/>
    </source>
</evidence>
<dbReference type="InterPro" id="IPR024079">
    <property type="entry name" value="MetalloPept_cat_dom_sf"/>
</dbReference>
<proteinExistence type="predicted"/>
<dbReference type="Gene3D" id="3.40.390.10">
    <property type="entry name" value="Collagenase (Catalytic Domain)"/>
    <property type="match status" value="1"/>
</dbReference>
<gene>
    <name evidence="2" type="ORF">EZI54_19025</name>
</gene>
<evidence type="ECO:0000313" key="3">
    <source>
        <dbReference type="Proteomes" id="UP000313645"/>
    </source>
</evidence>
<dbReference type="EMBL" id="SJDL01000038">
    <property type="protein sequence ID" value="TBW49809.1"/>
    <property type="molecule type" value="Genomic_DNA"/>
</dbReference>
<evidence type="ECO:0000313" key="2">
    <source>
        <dbReference type="EMBL" id="TBW49809.1"/>
    </source>
</evidence>
<dbReference type="PANTHER" id="PTHR30164:SF2">
    <property type="entry name" value="PROTEIN MTFA"/>
    <property type="match status" value="1"/>
</dbReference>
<dbReference type="Pfam" id="PF06167">
    <property type="entry name" value="Peptidase_M90"/>
    <property type="match status" value="1"/>
</dbReference>
<keyword evidence="3" id="KW-1185">Reference proteome</keyword>
<keyword evidence="1" id="KW-0472">Membrane</keyword>
<keyword evidence="1" id="KW-0812">Transmembrane</keyword>
<accession>A0ABY1ZHE4</accession>
<dbReference type="PANTHER" id="PTHR30164">
    <property type="entry name" value="MTFA PEPTIDASE"/>
    <property type="match status" value="1"/>
</dbReference>
<dbReference type="InterPro" id="IPR042252">
    <property type="entry name" value="MtfA_N"/>
</dbReference>
<keyword evidence="1" id="KW-1133">Transmembrane helix</keyword>
<dbReference type="Proteomes" id="UP000313645">
    <property type="component" value="Unassembled WGS sequence"/>
</dbReference>
<dbReference type="SUPFAM" id="SSF55486">
    <property type="entry name" value="Metalloproteases ('zincins'), catalytic domain"/>
    <property type="match status" value="1"/>
</dbReference>
<feature type="transmembrane region" description="Helical" evidence="1">
    <location>
        <begin position="34"/>
        <end position="53"/>
    </location>
</feature>
<dbReference type="Gene3D" id="1.10.472.150">
    <property type="entry name" value="Glucose-regulated metallo-peptidase M90, N-terminal domain"/>
    <property type="match status" value="1"/>
</dbReference>
<sequence>MSILIGLAHEAIFNAVWPSAVAFATPSGDPMTPLLYALCIAALIALAAWRLFFYRRARRQRLAAADFPAQWSRWLERDMALYRRLPAPVRERVHAGIQILMDELEFYGCNGLELTEEMRLLVVAHGALLVSGLSMDYYDSLQAVLIYPDAYRAPTHHREGPVVVEGTDTRLGESWGEGRVILVWATLQAEAADEWAASNVALHEFAHQLDQLDGSSDGAPPPHSGEQARNWQAVFSDAWERLKLEASRGDTVLDPYGATNPAEFFAVATEAFFCDPQALRQDEPRLYECLRGFYQLSPAEWAAHT</sequence>
<reference evidence="2 3" key="1">
    <citation type="submission" date="2019-02" db="EMBL/GenBank/DDBJ databases">
        <title>Marinobacter halodurans sp. nov., a marine bacterium isolated from sea tidal flat.</title>
        <authorList>
            <person name="Yoo Y."/>
            <person name="Lee D.W."/>
            <person name="Kim B.S."/>
            <person name="Kim J.-J."/>
        </authorList>
    </citation>
    <scope>NUCLEOTIDE SEQUENCE [LARGE SCALE GENOMIC DNA]</scope>
    <source>
        <strain evidence="2 3">YJ-S3-2</strain>
    </source>
</reference>
<dbReference type="InterPro" id="IPR010384">
    <property type="entry name" value="MtfA_fam"/>
</dbReference>
<dbReference type="CDD" id="cd20169">
    <property type="entry name" value="Peptidase_M90_mtfA"/>
    <property type="match status" value="1"/>
</dbReference>
<organism evidence="2 3">
    <name type="scientific">Marinobacter halodurans</name>
    <dbReference type="NCBI Taxonomy" id="2528979"/>
    <lineage>
        <taxon>Bacteria</taxon>
        <taxon>Pseudomonadati</taxon>
        <taxon>Pseudomonadota</taxon>
        <taxon>Gammaproteobacteria</taxon>
        <taxon>Pseudomonadales</taxon>
        <taxon>Marinobacteraceae</taxon>
        <taxon>Marinobacter</taxon>
    </lineage>
</organism>
<name>A0ABY1ZHE4_9GAMM</name>